<keyword evidence="2 4" id="KW-0238">DNA-binding</keyword>
<feature type="domain" description="HTH tetR-type" evidence="6">
    <location>
        <begin position="24"/>
        <end position="84"/>
    </location>
</feature>
<organism evidence="7 8">
    <name type="scientific">Reyranella soli</name>
    <dbReference type="NCBI Taxonomy" id="1230389"/>
    <lineage>
        <taxon>Bacteria</taxon>
        <taxon>Pseudomonadati</taxon>
        <taxon>Pseudomonadota</taxon>
        <taxon>Alphaproteobacteria</taxon>
        <taxon>Hyphomicrobiales</taxon>
        <taxon>Reyranellaceae</taxon>
        <taxon>Reyranella</taxon>
    </lineage>
</organism>
<dbReference type="EMBL" id="BKAJ01000017">
    <property type="protein sequence ID" value="GEP53754.1"/>
    <property type="molecule type" value="Genomic_DNA"/>
</dbReference>
<dbReference type="InterPro" id="IPR011075">
    <property type="entry name" value="TetR_C"/>
</dbReference>
<dbReference type="PANTHER" id="PTHR30055">
    <property type="entry name" value="HTH-TYPE TRANSCRIPTIONAL REGULATOR RUTR"/>
    <property type="match status" value="1"/>
</dbReference>
<sequence>MDTDQSVNISSDSDEPTTRTRRPDDRAPEIARAALELFVTKGFAATKLEDVAKAAGVSKGLPYLYFKNKEELFKAVIVEGIGEPLVRANELVDSFEGTTEELLRVLVAKFREFAESPVGGVIKLILAEAGNFPDVARFYCSNFDLRGRALFAKMLRRGVERGEFGPIADIDMTAIIFAQPLAMHAVWLRSIAPYDETQPVDSDRFYEAYIEFVLKGLRA</sequence>
<evidence type="ECO:0000313" key="7">
    <source>
        <dbReference type="EMBL" id="GEP53754.1"/>
    </source>
</evidence>
<feature type="DNA-binding region" description="H-T-H motif" evidence="4">
    <location>
        <begin position="47"/>
        <end position="66"/>
    </location>
</feature>
<dbReference type="Pfam" id="PF16859">
    <property type="entry name" value="TetR_C_11"/>
    <property type="match status" value="1"/>
</dbReference>
<gene>
    <name evidence="7" type="ORF">RSO01_09200</name>
</gene>
<evidence type="ECO:0000256" key="3">
    <source>
        <dbReference type="ARBA" id="ARBA00023163"/>
    </source>
</evidence>
<evidence type="ECO:0000256" key="1">
    <source>
        <dbReference type="ARBA" id="ARBA00023015"/>
    </source>
</evidence>
<dbReference type="SUPFAM" id="SSF48498">
    <property type="entry name" value="Tetracyclin repressor-like, C-terminal domain"/>
    <property type="match status" value="1"/>
</dbReference>
<evidence type="ECO:0000256" key="5">
    <source>
        <dbReference type="SAM" id="MobiDB-lite"/>
    </source>
</evidence>
<dbReference type="AlphaFoldDB" id="A0A512N458"/>
<dbReference type="GO" id="GO:0003700">
    <property type="term" value="F:DNA-binding transcription factor activity"/>
    <property type="evidence" value="ECO:0007669"/>
    <property type="project" value="TreeGrafter"/>
</dbReference>
<dbReference type="Proteomes" id="UP000321058">
    <property type="component" value="Unassembled WGS sequence"/>
</dbReference>
<dbReference type="InterPro" id="IPR036271">
    <property type="entry name" value="Tet_transcr_reg_TetR-rel_C_sf"/>
</dbReference>
<reference evidence="7 8" key="1">
    <citation type="submission" date="2019-07" db="EMBL/GenBank/DDBJ databases">
        <title>Whole genome shotgun sequence of Reyranella soli NBRC 108950.</title>
        <authorList>
            <person name="Hosoyama A."/>
            <person name="Uohara A."/>
            <person name="Ohji S."/>
            <person name="Ichikawa N."/>
        </authorList>
    </citation>
    <scope>NUCLEOTIDE SEQUENCE [LARGE SCALE GENOMIC DNA]</scope>
    <source>
        <strain evidence="7 8">NBRC 108950</strain>
    </source>
</reference>
<dbReference type="RefSeq" id="WP_170302849.1">
    <property type="nucleotide sequence ID" value="NZ_BKAJ01000017.1"/>
</dbReference>
<evidence type="ECO:0000256" key="4">
    <source>
        <dbReference type="PROSITE-ProRule" id="PRU00335"/>
    </source>
</evidence>
<evidence type="ECO:0000259" key="6">
    <source>
        <dbReference type="PROSITE" id="PS50977"/>
    </source>
</evidence>
<keyword evidence="8" id="KW-1185">Reference proteome</keyword>
<dbReference type="InterPro" id="IPR009057">
    <property type="entry name" value="Homeodomain-like_sf"/>
</dbReference>
<dbReference type="PROSITE" id="PS50977">
    <property type="entry name" value="HTH_TETR_2"/>
    <property type="match status" value="1"/>
</dbReference>
<evidence type="ECO:0000256" key="2">
    <source>
        <dbReference type="ARBA" id="ARBA00023125"/>
    </source>
</evidence>
<name>A0A512N458_9HYPH</name>
<evidence type="ECO:0000313" key="8">
    <source>
        <dbReference type="Proteomes" id="UP000321058"/>
    </source>
</evidence>
<feature type="region of interest" description="Disordered" evidence="5">
    <location>
        <begin position="1"/>
        <end position="26"/>
    </location>
</feature>
<dbReference type="InterPro" id="IPR050109">
    <property type="entry name" value="HTH-type_TetR-like_transc_reg"/>
</dbReference>
<dbReference type="InterPro" id="IPR001647">
    <property type="entry name" value="HTH_TetR"/>
</dbReference>
<proteinExistence type="predicted"/>
<dbReference type="GO" id="GO:0000976">
    <property type="term" value="F:transcription cis-regulatory region binding"/>
    <property type="evidence" value="ECO:0007669"/>
    <property type="project" value="TreeGrafter"/>
</dbReference>
<feature type="compositionally biased region" description="Basic and acidic residues" evidence="5">
    <location>
        <begin position="16"/>
        <end position="26"/>
    </location>
</feature>
<protein>
    <submittedName>
        <fullName evidence="7">TetR family transcriptional regulator</fullName>
    </submittedName>
</protein>
<dbReference type="Gene3D" id="1.10.357.10">
    <property type="entry name" value="Tetracycline Repressor, domain 2"/>
    <property type="match status" value="1"/>
</dbReference>
<accession>A0A512N458</accession>
<keyword evidence="3" id="KW-0804">Transcription</keyword>
<comment type="caution">
    <text evidence="7">The sequence shown here is derived from an EMBL/GenBank/DDBJ whole genome shotgun (WGS) entry which is preliminary data.</text>
</comment>
<dbReference type="PRINTS" id="PR00455">
    <property type="entry name" value="HTHTETR"/>
</dbReference>
<dbReference type="SUPFAM" id="SSF46689">
    <property type="entry name" value="Homeodomain-like"/>
    <property type="match status" value="1"/>
</dbReference>
<dbReference type="PANTHER" id="PTHR30055:SF234">
    <property type="entry name" value="HTH-TYPE TRANSCRIPTIONAL REGULATOR BETI"/>
    <property type="match status" value="1"/>
</dbReference>
<dbReference type="Gene3D" id="1.10.10.60">
    <property type="entry name" value="Homeodomain-like"/>
    <property type="match status" value="1"/>
</dbReference>
<keyword evidence="1" id="KW-0805">Transcription regulation</keyword>
<dbReference type="Pfam" id="PF00440">
    <property type="entry name" value="TetR_N"/>
    <property type="match status" value="1"/>
</dbReference>